<feature type="region of interest" description="Disordered" evidence="1">
    <location>
        <begin position="62"/>
        <end position="147"/>
    </location>
</feature>
<reference evidence="2" key="2">
    <citation type="submission" date="2021-12" db="EMBL/GenBank/DDBJ databases">
        <title>Resequencing data analysis of finger millet.</title>
        <authorList>
            <person name="Hatakeyama M."/>
            <person name="Aluri S."/>
            <person name="Balachadran M.T."/>
            <person name="Sivarajan S.R."/>
            <person name="Poveda L."/>
            <person name="Shimizu-Inatsugi R."/>
            <person name="Schlapbach R."/>
            <person name="Sreeman S.M."/>
            <person name="Shimizu K.K."/>
        </authorList>
    </citation>
    <scope>NUCLEOTIDE SEQUENCE</scope>
</reference>
<protein>
    <submittedName>
        <fullName evidence="2">Uncharacterized protein</fullName>
    </submittedName>
</protein>
<feature type="compositionally biased region" description="Basic and acidic residues" evidence="1">
    <location>
        <begin position="116"/>
        <end position="137"/>
    </location>
</feature>
<organism evidence="2 3">
    <name type="scientific">Eleusine coracana subsp. coracana</name>
    <dbReference type="NCBI Taxonomy" id="191504"/>
    <lineage>
        <taxon>Eukaryota</taxon>
        <taxon>Viridiplantae</taxon>
        <taxon>Streptophyta</taxon>
        <taxon>Embryophyta</taxon>
        <taxon>Tracheophyta</taxon>
        <taxon>Spermatophyta</taxon>
        <taxon>Magnoliopsida</taxon>
        <taxon>Liliopsida</taxon>
        <taxon>Poales</taxon>
        <taxon>Poaceae</taxon>
        <taxon>PACMAD clade</taxon>
        <taxon>Chloridoideae</taxon>
        <taxon>Cynodonteae</taxon>
        <taxon>Eleusininae</taxon>
        <taxon>Eleusine</taxon>
    </lineage>
</organism>
<feature type="region of interest" description="Disordered" evidence="1">
    <location>
        <begin position="163"/>
        <end position="183"/>
    </location>
</feature>
<accession>A0AAV5CBT3</accession>
<evidence type="ECO:0000313" key="2">
    <source>
        <dbReference type="EMBL" id="GJM95522.1"/>
    </source>
</evidence>
<dbReference type="AlphaFoldDB" id="A0AAV5CBT3"/>
<dbReference type="EMBL" id="BQKI01000005">
    <property type="protein sequence ID" value="GJM95522.1"/>
    <property type="molecule type" value="Genomic_DNA"/>
</dbReference>
<dbReference type="Proteomes" id="UP001054889">
    <property type="component" value="Unassembled WGS sequence"/>
</dbReference>
<evidence type="ECO:0000313" key="3">
    <source>
        <dbReference type="Proteomes" id="UP001054889"/>
    </source>
</evidence>
<keyword evidence="3" id="KW-1185">Reference proteome</keyword>
<feature type="compositionally biased region" description="Basic residues" evidence="1">
    <location>
        <begin position="77"/>
        <end position="86"/>
    </location>
</feature>
<reference evidence="2" key="1">
    <citation type="journal article" date="2018" name="DNA Res.">
        <title>Multiple hybrid de novo genome assembly of finger millet, an orphan allotetraploid crop.</title>
        <authorList>
            <person name="Hatakeyama M."/>
            <person name="Aluri S."/>
            <person name="Balachadran M.T."/>
            <person name="Sivarajan S.R."/>
            <person name="Patrignani A."/>
            <person name="Gruter S."/>
            <person name="Poveda L."/>
            <person name="Shimizu-Inatsugi R."/>
            <person name="Baeten J."/>
            <person name="Francoijs K.J."/>
            <person name="Nataraja K.N."/>
            <person name="Reddy Y.A.N."/>
            <person name="Phadnis S."/>
            <person name="Ravikumar R.L."/>
            <person name="Schlapbach R."/>
            <person name="Sreeman S.M."/>
            <person name="Shimizu K.K."/>
        </authorList>
    </citation>
    <scope>NUCLEOTIDE SEQUENCE</scope>
</reference>
<proteinExistence type="predicted"/>
<feature type="compositionally biased region" description="Basic residues" evidence="1">
    <location>
        <begin position="167"/>
        <end position="176"/>
    </location>
</feature>
<evidence type="ECO:0000256" key="1">
    <source>
        <dbReference type="SAM" id="MobiDB-lite"/>
    </source>
</evidence>
<name>A0AAV5CBT3_ELECO</name>
<comment type="caution">
    <text evidence="2">The sequence shown here is derived from an EMBL/GenBank/DDBJ whole genome shotgun (WGS) entry which is preliminary data.</text>
</comment>
<gene>
    <name evidence="2" type="primary">ga12266</name>
    <name evidence="2" type="ORF">PR202_ga12266</name>
</gene>
<sequence>MAGEKANGEHMKQLVEEEDMPPWLHVLLRTRFWEPCSRGHAEENRAEDCMFCLHCYEEKADVSSDDFSGPEAEHRYKSIQKHHLAHAHPVETNEQHQPAAEPDQGVEAGLQPQPAEPDHGVEAGLHHQPAEPDHGAEAEAEPAALDLAEETLVVNTLELLQENMRSFRTRPRKQGKPQRAPFF</sequence>